<organism evidence="2 3">
    <name type="scientific">Aquiflexum gelatinilyticum</name>
    <dbReference type="NCBI Taxonomy" id="2961943"/>
    <lineage>
        <taxon>Bacteria</taxon>
        <taxon>Pseudomonadati</taxon>
        <taxon>Bacteroidota</taxon>
        <taxon>Cytophagia</taxon>
        <taxon>Cytophagales</taxon>
        <taxon>Cyclobacteriaceae</taxon>
        <taxon>Aquiflexum</taxon>
    </lineage>
</organism>
<protein>
    <submittedName>
        <fullName evidence="2">GNAT family N-acetyltransferase</fullName>
    </submittedName>
</protein>
<name>A0A9X2SXA9_9BACT</name>
<gene>
    <name evidence="2" type="ORF">NU887_00730</name>
</gene>
<dbReference type="InterPro" id="IPR051531">
    <property type="entry name" value="N-acetyltransferase"/>
</dbReference>
<evidence type="ECO:0000313" key="2">
    <source>
        <dbReference type="EMBL" id="MCR9013532.1"/>
    </source>
</evidence>
<feature type="domain" description="N-acetyltransferase" evidence="1">
    <location>
        <begin position="10"/>
        <end position="169"/>
    </location>
</feature>
<dbReference type="PROSITE" id="PS51186">
    <property type="entry name" value="GNAT"/>
    <property type="match status" value="1"/>
</dbReference>
<dbReference type="EMBL" id="JANSUY010000001">
    <property type="protein sequence ID" value="MCR9013532.1"/>
    <property type="molecule type" value="Genomic_DNA"/>
</dbReference>
<dbReference type="SUPFAM" id="SSF55729">
    <property type="entry name" value="Acyl-CoA N-acyltransferases (Nat)"/>
    <property type="match status" value="1"/>
</dbReference>
<keyword evidence="3" id="KW-1185">Reference proteome</keyword>
<evidence type="ECO:0000313" key="3">
    <source>
        <dbReference type="Proteomes" id="UP001142175"/>
    </source>
</evidence>
<reference evidence="2" key="1">
    <citation type="submission" date="2022-08" db="EMBL/GenBank/DDBJ databases">
        <authorList>
            <person name="Zhang D."/>
        </authorList>
    </citation>
    <scope>NUCLEOTIDE SEQUENCE</scope>
    <source>
        <strain evidence="2">XJ19-11</strain>
    </source>
</reference>
<dbReference type="PANTHER" id="PTHR43792">
    <property type="entry name" value="GNAT FAMILY, PUTATIVE (AFU_ORTHOLOGUE AFUA_3G00765)-RELATED-RELATED"/>
    <property type="match status" value="1"/>
</dbReference>
<dbReference type="InterPro" id="IPR016181">
    <property type="entry name" value="Acyl_CoA_acyltransferase"/>
</dbReference>
<evidence type="ECO:0000259" key="1">
    <source>
        <dbReference type="PROSITE" id="PS51186"/>
    </source>
</evidence>
<dbReference type="GO" id="GO:0016747">
    <property type="term" value="F:acyltransferase activity, transferring groups other than amino-acyl groups"/>
    <property type="evidence" value="ECO:0007669"/>
    <property type="project" value="InterPro"/>
</dbReference>
<dbReference type="Pfam" id="PF13302">
    <property type="entry name" value="Acetyltransf_3"/>
    <property type="match status" value="1"/>
</dbReference>
<dbReference type="Gene3D" id="3.40.630.30">
    <property type="match status" value="1"/>
</dbReference>
<dbReference type="RefSeq" id="WP_258421433.1">
    <property type="nucleotide sequence ID" value="NZ_JANSUY010000001.1"/>
</dbReference>
<comment type="caution">
    <text evidence="2">The sequence shown here is derived from an EMBL/GenBank/DDBJ whole genome shotgun (WGS) entry which is preliminary data.</text>
</comment>
<dbReference type="AlphaFoldDB" id="A0A9X2SXA9"/>
<dbReference type="Proteomes" id="UP001142175">
    <property type="component" value="Unassembled WGS sequence"/>
</dbReference>
<dbReference type="InterPro" id="IPR000182">
    <property type="entry name" value="GNAT_dom"/>
</dbReference>
<accession>A0A9X2SXA9</accession>
<sequence length="169" mass="19172">MEFIIETDRLFLRKLEIEDFRFVITLLNSPGWLKYIGDRGVKNEAQAISYLQNGPVKSYSDYGFGLYKVEEKISGLPIGFCGLLKRDTLKHPDLGFALLPEFMGRGYAFEAANACLDFAKANLGIPILQAIALPDNTSSIRLLKKLGFHYQRPFQNLEGEELALFELQF</sequence>
<dbReference type="PANTHER" id="PTHR43792:SF1">
    <property type="entry name" value="N-ACETYLTRANSFERASE DOMAIN-CONTAINING PROTEIN"/>
    <property type="match status" value="1"/>
</dbReference>
<proteinExistence type="predicted"/>